<organism evidence="2 3">
    <name type="scientific">Flavobacterium sangjuense</name>
    <dbReference type="NCBI Taxonomy" id="2518177"/>
    <lineage>
        <taxon>Bacteria</taxon>
        <taxon>Pseudomonadati</taxon>
        <taxon>Bacteroidota</taxon>
        <taxon>Flavobacteriia</taxon>
        <taxon>Flavobacteriales</taxon>
        <taxon>Flavobacteriaceae</taxon>
        <taxon>Flavobacterium</taxon>
    </lineage>
</organism>
<dbReference type="Proteomes" id="UP000296862">
    <property type="component" value="Chromosome"/>
</dbReference>
<dbReference type="AlphaFoldDB" id="A0A4P7PVS2"/>
<name>A0A4P7PVS2_9FLAO</name>
<keyword evidence="3" id="KW-1185">Reference proteome</keyword>
<dbReference type="InterPro" id="IPR007345">
    <property type="entry name" value="Polysacch_pyruvyl_Trfase"/>
</dbReference>
<dbReference type="PANTHER" id="PTHR36836">
    <property type="entry name" value="COLANIC ACID BIOSYNTHESIS PROTEIN WCAK"/>
    <property type="match status" value="1"/>
</dbReference>
<dbReference type="EMBL" id="CP038810">
    <property type="protein sequence ID" value="QBZ98023.1"/>
    <property type="molecule type" value="Genomic_DNA"/>
</dbReference>
<evidence type="ECO:0000313" key="3">
    <source>
        <dbReference type="Proteomes" id="UP000296862"/>
    </source>
</evidence>
<dbReference type="KEGG" id="fsn:GS03_01523"/>
<accession>A0A4P7PVS2</accession>
<dbReference type="PANTHER" id="PTHR36836:SF1">
    <property type="entry name" value="COLANIC ACID BIOSYNTHESIS PROTEIN WCAK"/>
    <property type="match status" value="1"/>
</dbReference>
<dbReference type="RefSeq" id="WP_136151941.1">
    <property type="nucleotide sequence ID" value="NZ_CP038810.1"/>
</dbReference>
<evidence type="ECO:0000259" key="1">
    <source>
        <dbReference type="Pfam" id="PF04230"/>
    </source>
</evidence>
<gene>
    <name evidence="2" type="ORF">GS03_01523</name>
</gene>
<evidence type="ECO:0000313" key="2">
    <source>
        <dbReference type="EMBL" id="QBZ98023.1"/>
    </source>
</evidence>
<dbReference type="Pfam" id="PF04230">
    <property type="entry name" value="PS_pyruv_trans"/>
    <property type="match status" value="1"/>
</dbReference>
<sequence length="383" mass="44273">MAKKNRILITNAYAVNNGDMALVVALLQALKNKGYDVSIATFHYKFLKSKYPQLPLLRELLDYKLPINATFFKRFFLKLNYLVNNKYKDFEVYIGSPGGYMNSYYGLKKCLLPLVAAKKSNKKTAVYSQSIGPLNQRDTNLLSEYGKSIDMFLVRDDYSKTCAETALPSSKILQTKDAAFLLKPRKSTAKDSKLVAISVRSWKHDNRNMNLYYEMMQAISERVLENGFDVEFISTCQGVENYVDDSKTASIIKELIIKKNESYQNRVNVDSQFYSYFELVDILNSRYTFVVGTRLHMCILSLINGTPAFNISYEIKGKYCYEYLGYQDYSVDFNETMEEVSRKFDFFLNNVNDLKNSVYETVLPVHEESIESLNVFLEKMEMN</sequence>
<feature type="domain" description="Polysaccharide pyruvyl transferase" evidence="1">
    <location>
        <begin position="18"/>
        <end position="313"/>
    </location>
</feature>
<dbReference type="OrthoDB" id="3199616at2"/>
<reference evidence="2 3" key="1">
    <citation type="submission" date="2019-04" db="EMBL/GenBank/DDBJ databases">
        <title>Flavobacterium sp. GS03.</title>
        <authorList>
            <person name="Kim H."/>
        </authorList>
    </citation>
    <scope>NUCLEOTIDE SEQUENCE [LARGE SCALE GENOMIC DNA]</scope>
    <source>
        <strain evidence="2 3">GS03</strain>
    </source>
</reference>
<proteinExistence type="predicted"/>
<protein>
    <recommendedName>
        <fullName evidence="1">Polysaccharide pyruvyl transferase domain-containing protein</fullName>
    </recommendedName>
</protein>